<evidence type="ECO:0000313" key="1">
    <source>
        <dbReference type="EMBL" id="HDR46687.1"/>
    </source>
</evidence>
<dbReference type="PANTHER" id="PTHR45011:SF1">
    <property type="entry name" value="DAP3-BINDING CELL DEATH ENHANCER 1"/>
    <property type="match status" value="1"/>
</dbReference>
<reference evidence="1" key="1">
    <citation type="journal article" date="2020" name="mSystems">
        <title>Genome- and Community-Level Interaction Insights into Carbon Utilization and Element Cycling Functions of Hydrothermarchaeota in Hydrothermal Sediment.</title>
        <authorList>
            <person name="Zhou Z."/>
            <person name="Liu Y."/>
            <person name="Xu W."/>
            <person name="Pan J."/>
            <person name="Luo Z.H."/>
            <person name="Li M."/>
        </authorList>
    </citation>
    <scope>NUCLEOTIDE SEQUENCE [LARGE SCALE GENOMIC DNA]</scope>
    <source>
        <strain evidence="1">SpSt-1220</strain>
    </source>
</reference>
<proteinExistence type="predicted"/>
<protein>
    <submittedName>
        <fullName evidence="1">Sel1 repeat family protein</fullName>
    </submittedName>
</protein>
<sequence>MPFRPARSLDNPMRETIQRVRILSVLVFFCVLWFSPPHAVAEDLEEVRRMAEHGSRPFQLRLWEVYSRGEGVVRDEQQAMRWLTTAAEGGYGPAQNVLGVYTLEHARYRSDIDRARQWLEKAAANRQAEAQYRLGLLYLEGAPGLRADIEKLCTGCRWRQTQAMAMPCMPWAGYTNRGAALRWTGSSRLNFSQQLPGKITLVPCTRWVASRWSRTPQMPQCMPWTGFGALPIRERRMP</sequence>
<dbReference type="SUPFAM" id="SSF81901">
    <property type="entry name" value="HCP-like"/>
    <property type="match status" value="1"/>
</dbReference>
<dbReference type="EMBL" id="DSDO01000220">
    <property type="protein sequence ID" value="HDR46687.1"/>
    <property type="molecule type" value="Genomic_DNA"/>
</dbReference>
<accession>A0A831PND9</accession>
<dbReference type="PANTHER" id="PTHR45011">
    <property type="entry name" value="DAP3-BINDING CELL DEATH ENHANCER 1"/>
    <property type="match status" value="1"/>
</dbReference>
<dbReference type="Gene3D" id="1.25.40.10">
    <property type="entry name" value="Tetratricopeptide repeat domain"/>
    <property type="match status" value="1"/>
</dbReference>
<dbReference type="InterPro" id="IPR006597">
    <property type="entry name" value="Sel1-like"/>
</dbReference>
<gene>
    <name evidence="1" type="ORF">ENN94_03195</name>
</gene>
<dbReference type="InterPro" id="IPR052748">
    <property type="entry name" value="ISR_Activator"/>
</dbReference>
<dbReference type="InterPro" id="IPR011990">
    <property type="entry name" value="TPR-like_helical_dom_sf"/>
</dbReference>
<name>A0A831PND9_9BACT</name>
<dbReference type="Proteomes" id="UP000886162">
    <property type="component" value="Unassembled WGS sequence"/>
</dbReference>
<dbReference type="AlphaFoldDB" id="A0A831PND9"/>
<dbReference type="SMART" id="SM00671">
    <property type="entry name" value="SEL1"/>
    <property type="match status" value="3"/>
</dbReference>
<dbReference type="Pfam" id="PF08238">
    <property type="entry name" value="Sel1"/>
    <property type="match status" value="3"/>
</dbReference>
<organism evidence="1">
    <name type="scientific">Geoalkalibacter subterraneus</name>
    <dbReference type="NCBI Taxonomy" id="483547"/>
    <lineage>
        <taxon>Bacteria</taxon>
        <taxon>Pseudomonadati</taxon>
        <taxon>Thermodesulfobacteriota</taxon>
        <taxon>Desulfuromonadia</taxon>
        <taxon>Desulfuromonadales</taxon>
        <taxon>Geoalkalibacteraceae</taxon>
        <taxon>Geoalkalibacter</taxon>
    </lineage>
</organism>
<comment type="caution">
    <text evidence="1">The sequence shown here is derived from an EMBL/GenBank/DDBJ whole genome shotgun (WGS) entry which is preliminary data.</text>
</comment>